<dbReference type="PANTHER" id="PTHR12110:SF53">
    <property type="entry name" value="BLR5974 PROTEIN"/>
    <property type="match status" value="1"/>
</dbReference>
<name>A0A4R1RVK1_HYDET</name>
<protein>
    <submittedName>
        <fullName evidence="2">L-ribulose-5-phosphate 3-epimerase UlaE</fullName>
    </submittedName>
</protein>
<evidence type="ECO:0000313" key="2">
    <source>
        <dbReference type="EMBL" id="TCL69972.1"/>
    </source>
</evidence>
<dbReference type="AlphaFoldDB" id="A0A4R1RVK1"/>
<dbReference type="RefSeq" id="WP_243662890.1">
    <property type="nucleotide sequence ID" value="NZ_SLUN01000011.1"/>
</dbReference>
<dbReference type="InterPro" id="IPR050312">
    <property type="entry name" value="IolE/XylAMocC-like"/>
</dbReference>
<dbReference type="EMBL" id="SLUN01000011">
    <property type="protein sequence ID" value="TCL69972.1"/>
    <property type="molecule type" value="Genomic_DNA"/>
</dbReference>
<comment type="caution">
    <text evidence="2">The sequence shown here is derived from an EMBL/GenBank/DDBJ whole genome shotgun (WGS) entry which is preliminary data.</text>
</comment>
<dbReference type="SUPFAM" id="SSF51658">
    <property type="entry name" value="Xylose isomerase-like"/>
    <property type="match status" value="1"/>
</dbReference>
<dbReference type="Proteomes" id="UP000295008">
    <property type="component" value="Unassembled WGS sequence"/>
</dbReference>
<feature type="domain" description="Xylose isomerase-like TIM barrel" evidence="1">
    <location>
        <begin position="31"/>
        <end position="269"/>
    </location>
</feature>
<dbReference type="InterPro" id="IPR036237">
    <property type="entry name" value="Xyl_isomerase-like_sf"/>
</dbReference>
<reference evidence="2 3" key="1">
    <citation type="submission" date="2019-03" db="EMBL/GenBank/DDBJ databases">
        <title>Genomic Encyclopedia of Type Strains, Phase IV (KMG-IV): sequencing the most valuable type-strain genomes for metagenomic binning, comparative biology and taxonomic classification.</title>
        <authorList>
            <person name="Goeker M."/>
        </authorList>
    </citation>
    <scope>NUCLEOTIDE SEQUENCE [LARGE SCALE GENOMIC DNA]</scope>
    <source>
        <strain evidence="2 3">LX-B</strain>
    </source>
</reference>
<accession>A0A4R1RVK1</accession>
<dbReference type="Pfam" id="PF01261">
    <property type="entry name" value="AP_endonuc_2"/>
    <property type="match status" value="1"/>
</dbReference>
<evidence type="ECO:0000259" key="1">
    <source>
        <dbReference type="Pfam" id="PF01261"/>
    </source>
</evidence>
<proteinExistence type="predicted"/>
<gene>
    <name evidence="2" type="ORF">EDC14_101194</name>
</gene>
<dbReference type="Gene3D" id="3.20.20.150">
    <property type="entry name" value="Divalent-metal-dependent TIM barrel enzymes"/>
    <property type="match status" value="1"/>
</dbReference>
<evidence type="ECO:0000313" key="3">
    <source>
        <dbReference type="Proteomes" id="UP000295008"/>
    </source>
</evidence>
<keyword evidence="3" id="KW-1185">Reference proteome</keyword>
<sequence length="289" mass="32563">MNKLGVMQGRLLPKYHGRYQAHPVGYWQDEFEIAHTLGLELIEFIFDHEQAESNPLLHETGLTAIQTVSEQTKVEVKTICADYFMEAPIHHSVQELAIQSSQMLQKLLRNAKKIGVTDIVIPCVDQSSLKNEADVLSFLRNIRPAKDVAENLGINLALETDLPPRAFREFLATLDSKIFTVNYDTGNSAALGYDPLEELAAYGDRISDIHLKDRPKGGSSVPLGTGDADFQAFFAALAQVGYDGPLIMQAYRDDEGIQVFRRQLAWLRPRLTEWEEQKKSIPEHKEDVQ</sequence>
<dbReference type="InterPro" id="IPR013022">
    <property type="entry name" value="Xyl_isomerase-like_TIM-brl"/>
</dbReference>
<dbReference type="PANTHER" id="PTHR12110">
    <property type="entry name" value="HYDROXYPYRUVATE ISOMERASE"/>
    <property type="match status" value="1"/>
</dbReference>
<organism evidence="2 3">
    <name type="scientific">Hydrogenispora ethanolica</name>
    <dbReference type="NCBI Taxonomy" id="1082276"/>
    <lineage>
        <taxon>Bacteria</taxon>
        <taxon>Bacillati</taxon>
        <taxon>Bacillota</taxon>
        <taxon>Hydrogenispora</taxon>
    </lineage>
</organism>